<evidence type="ECO:0000256" key="1">
    <source>
        <dbReference type="ARBA" id="ARBA00002432"/>
    </source>
</evidence>
<dbReference type="EC" id="3.1.3.84" evidence="3"/>
<keyword evidence="5" id="KW-0904">Protein phosphatase</keyword>
<evidence type="ECO:0000256" key="3">
    <source>
        <dbReference type="ARBA" id="ARBA00012983"/>
    </source>
</evidence>
<dbReference type="PANTHER" id="PTHR12521">
    <property type="entry name" value="PROTEIN C6ORF130"/>
    <property type="match status" value="1"/>
</dbReference>
<dbReference type="InterPro" id="IPR043472">
    <property type="entry name" value="Macro_dom-like"/>
</dbReference>
<dbReference type="Pfam" id="PF01661">
    <property type="entry name" value="Macro"/>
    <property type="match status" value="1"/>
</dbReference>
<dbReference type="EMBL" id="NKHZ01000060">
    <property type="protein sequence ID" value="PNS16010.1"/>
    <property type="molecule type" value="Genomic_DNA"/>
</dbReference>
<dbReference type="Proteomes" id="UP000243797">
    <property type="component" value="Unassembled WGS sequence"/>
</dbReference>
<dbReference type="InParanoid" id="A0A2K1QMB6"/>
<accession>A0A2K1QMB6</accession>
<dbReference type="CDD" id="cd02901">
    <property type="entry name" value="Macro_Poa1p-like"/>
    <property type="match status" value="1"/>
</dbReference>
<feature type="domain" description="Macro" evidence="8">
    <location>
        <begin position="63"/>
        <end position="242"/>
    </location>
</feature>
<dbReference type="AlphaFoldDB" id="A0A2K1QMB6"/>
<evidence type="ECO:0000313" key="9">
    <source>
        <dbReference type="EMBL" id="PNS16010.1"/>
    </source>
</evidence>
<reference evidence="9 10" key="1">
    <citation type="submission" date="2017-06" db="EMBL/GenBank/DDBJ databases">
        <title>Draft genome sequence of a variant of Elsinoe murrayae.</title>
        <authorList>
            <person name="Cheng Q."/>
        </authorList>
    </citation>
    <scope>NUCLEOTIDE SEQUENCE [LARGE SCALE GENOMIC DNA]</scope>
    <source>
        <strain evidence="9 10">CQ-2017a</strain>
    </source>
</reference>
<dbReference type="FunCoup" id="A0A2K1QMB6">
    <property type="interactions" value="3"/>
</dbReference>
<feature type="compositionally biased region" description="Basic and acidic residues" evidence="7">
    <location>
        <begin position="1"/>
        <end position="12"/>
    </location>
</feature>
<dbReference type="GO" id="GO:0004721">
    <property type="term" value="F:phosphoprotein phosphatase activity"/>
    <property type="evidence" value="ECO:0007669"/>
    <property type="project" value="UniProtKB-KW"/>
</dbReference>
<comment type="similarity">
    <text evidence="2">Belongs to the POA1 family.</text>
</comment>
<proteinExistence type="inferred from homology"/>
<evidence type="ECO:0000313" key="10">
    <source>
        <dbReference type="Proteomes" id="UP000243797"/>
    </source>
</evidence>
<dbReference type="SUPFAM" id="SSF52949">
    <property type="entry name" value="Macro domain-like"/>
    <property type="match status" value="1"/>
</dbReference>
<comment type="function">
    <text evidence="1">Highly specific phosphatase involved in the metabolism of ADP-ribose 1''-phosphate (Appr1p) which is produced as a consequence of tRNA splicing.</text>
</comment>
<evidence type="ECO:0000256" key="6">
    <source>
        <dbReference type="ARBA" id="ARBA00034427"/>
    </source>
</evidence>
<evidence type="ECO:0000256" key="2">
    <source>
        <dbReference type="ARBA" id="ARBA00006575"/>
    </source>
</evidence>
<dbReference type="SMART" id="SM00506">
    <property type="entry name" value="A1pp"/>
    <property type="match status" value="1"/>
</dbReference>
<evidence type="ECO:0000256" key="7">
    <source>
        <dbReference type="SAM" id="MobiDB-lite"/>
    </source>
</evidence>
<dbReference type="STRING" id="2082308.A0A2K1QMB6"/>
<keyword evidence="10" id="KW-1185">Reference proteome</keyword>
<dbReference type="GO" id="GO:0140291">
    <property type="term" value="P:peptidyl-glutamate ADP-deribosylation"/>
    <property type="evidence" value="ECO:0007669"/>
    <property type="project" value="TreeGrafter"/>
</dbReference>
<dbReference type="InterPro" id="IPR002589">
    <property type="entry name" value="Macro_dom"/>
</dbReference>
<evidence type="ECO:0000256" key="4">
    <source>
        <dbReference type="ARBA" id="ARBA00019744"/>
    </source>
</evidence>
<protein>
    <recommendedName>
        <fullName evidence="4">ADP-ribose 1''-phosphate phosphatase</fullName>
        <ecNumber evidence="3">3.1.3.84</ecNumber>
    </recommendedName>
</protein>
<comment type="caution">
    <text evidence="9">The sequence shown here is derived from an EMBL/GenBank/DDBJ whole genome shotgun (WGS) entry which is preliminary data.</text>
</comment>
<gene>
    <name evidence="9" type="ORF">CAC42_4411</name>
</gene>
<evidence type="ECO:0000256" key="5">
    <source>
        <dbReference type="ARBA" id="ARBA00022912"/>
    </source>
</evidence>
<dbReference type="OrthoDB" id="2155246at2759"/>
<sequence>MGKRKREDEDAAVKTAPIRKSPRHHDANCKVVSEPKQSGHTNVKKSRSAPRAVQTREKDAETGSLPDHVSNKTFIVTEEAGDLFNAPPNTVLVHACNCRGYWGAGIAAVFKKRYPEAFKICNTHCTSSPKDSLPGTALLIPPQKSDKGKHFVGNLFTSRSIGKSKDPKAVILNNTGPAMEDLLKQIADFNKGKGDGKIKRIWLCKINSGIFGVPWEKTREVLESVEVPDGDCPLEALVVVHD</sequence>
<feature type="region of interest" description="Disordered" evidence="7">
    <location>
        <begin position="1"/>
        <end position="67"/>
    </location>
</feature>
<comment type="catalytic activity">
    <reaction evidence="6">
        <text>ADP-alpha-D-ribose 1''-phosphate + H2O = ADP-D-ribose + phosphate</text>
        <dbReference type="Rhea" id="RHEA:25029"/>
        <dbReference type="ChEBI" id="CHEBI:15377"/>
        <dbReference type="ChEBI" id="CHEBI:43474"/>
        <dbReference type="ChEBI" id="CHEBI:57967"/>
        <dbReference type="ChEBI" id="CHEBI:58753"/>
        <dbReference type="EC" id="3.1.3.84"/>
    </reaction>
</comment>
<dbReference type="InterPro" id="IPR050892">
    <property type="entry name" value="ADP-ribose_metab_enzymes"/>
</dbReference>
<evidence type="ECO:0000259" key="8">
    <source>
        <dbReference type="PROSITE" id="PS51154"/>
    </source>
</evidence>
<dbReference type="Gene3D" id="3.40.220.10">
    <property type="entry name" value="Leucine Aminopeptidase, subunit E, domain 1"/>
    <property type="match status" value="1"/>
</dbReference>
<organism evidence="9 10">
    <name type="scientific">Sphaceloma murrayae</name>
    <dbReference type="NCBI Taxonomy" id="2082308"/>
    <lineage>
        <taxon>Eukaryota</taxon>
        <taxon>Fungi</taxon>
        <taxon>Dikarya</taxon>
        <taxon>Ascomycota</taxon>
        <taxon>Pezizomycotina</taxon>
        <taxon>Dothideomycetes</taxon>
        <taxon>Dothideomycetidae</taxon>
        <taxon>Myriangiales</taxon>
        <taxon>Elsinoaceae</taxon>
        <taxon>Sphaceloma</taxon>
    </lineage>
</organism>
<name>A0A2K1QMB6_9PEZI</name>
<dbReference type="PROSITE" id="PS51154">
    <property type="entry name" value="MACRO"/>
    <property type="match status" value="1"/>
</dbReference>
<keyword evidence="5" id="KW-0378">Hydrolase</keyword>
<dbReference type="PANTHER" id="PTHR12521:SF0">
    <property type="entry name" value="ADP-RIBOSE GLYCOHYDROLASE OARD1"/>
    <property type="match status" value="1"/>
</dbReference>